<reference evidence="4 5" key="1">
    <citation type="journal article" date="2016" name="Nat. Commun.">
        <title>Thousands of microbial genomes shed light on interconnected biogeochemical processes in an aquifer system.</title>
        <authorList>
            <person name="Anantharaman K."/>
            <person name="Brown C.T."/>
            <person name="Hug L.A."/>
            <person name="Sharon I."/>
            <person name="Castelle C.J."/>
            <person name="Probst A.J."/>
            <person name="Thomas B.C."/>
            <person name="Singh A."/>
            <person name="Wilkins M.J."/>
            <person name="Karaoz U."/>
            <person name="Brodie E.L."/>
            <person name="Williams K.H."/>
            <person name="Hubbard S.S."/>
            <person name="Banfield J.F."/>
        </authorList>
    </citation>
    <scope>NUCLEOTIDE SEQUENCE [LARGE SCALE GENOMIC DNA]</scope>
</reference>
<dbReference type="Pfam" id="PF14559">
    <property type="entry name" value="TPR_19"/>
    <property type="match status" value="1"/>
</dbReference>
<dbReference type="PANTHER" id="PTHR12558:SF13">
    <property type="entry name" value="CELL DIVISION CYCLE PROTEIN 27 HOMOLOG"/>
    <property type="match status" value="1"/>
</dbReference>
<dbReference type="Proteomes" id="UP000178302">
    <property type="component" value="Unassembled WGS sequence"/>
</dbReference>
<feature type="transmembrane region" description="Helical" evidence="3">
    <location>
        <begin position="150"/>
        <end position="177"/>
    </location>
</feature>
<evidence type="ECO:0000313" key="4">
    <source>
        <dbReference type="EMBL" id="OHA14790.1"/>
    </source>
</evidence>
<dbReference type="InterPro" id="IPR011990">
    <property type="entry name" value="TPR-like_helical_dom_sf"/>
</dbReference>
<dbReference type="Pfam" id="PF13432">
    <property type="entry name" value="TPR_16"/>
    <property type="match status" value="1"/>
</dbReference>
<feature type="transmembrane region" description="Helical" evidence="3">
    <location>
        <begin position="424"/>
        <end position="441"/>
    </location>
</feature>
<dbReference type="SMART" id="SM00028">
    <property type="entry name" value="TPR"/>
    <property type="match status" value="5"/>
</dbReference>
<feature type="region of interest" description="Disordered" evidence="2">
    <location>
        <begin position="764"/>
        <end position="794"/>
    </location>
</feature>
<feature type="transmembrane region" description="Helical" evidence="3">
    <location>
        <begin position="461"/>
        <end position="481"/>
    </location>
</feature>
<feature type="transmembrane region" description="Helical" evidence="3">
    <location>
        <begin position="34"/>
        <end position="55"/>
    </location>
</feature>
<dbReference type="AlphaFoldDB" id="A0A1G2LT30"/>
<dbReference type="SUPFAM" id="SSF48452">
    <property type="entry name" value="TPR-like"/>
    <property type="match status" value="1"/>
</dbReference>
<accession>A0A1G2LT30</accession>
<feature type="transmembrane region" description="Helical" evidence="3">
    <location>
        <begin position="274"/>
        <end position="293"/>
    </location>
</feature>
<keyword evidence="1" id="KW-0802">TPR repeat</keyword>
<keyword evidence="3" id="KW-0812">Transmembrane</keyword>
<evidence type="ECO:0000256" key="1">
    <source>
        <dbReference type="PROSITE-ProRule" id="PRU00339"/>
    </source>
</evidence>
<evidence type="ECO:0000256" key="2">
    <source>
        <dbReference type="SAM" id="MobiDB-lite"/>
    </source>
</evidence>
<comment type="caution">
    <text evidence="4">The sequence shown here is derived from an EMBL/GenBank/DDBJ whole genome shotgun (WGS) entry which is preliminary data.</text>
</comment>
<name>A0A1G2LT30_9BACT</name>
<proteinExistence type="predicted"/>
<dbReference type="EMBL" id="MHQZ01000004">
    <property type="protein sequence ID" value="OHA14790.1"/>
    <property type="molecule type" value="Genomic_DNA"/>
</dbReference>
<evidence type="ECO:0008006" key="6">
    <source>
        <dbReference type="Google" id="ProtNLM"/>
    </source>
</evidence>
<gene>
    <name evidence="4" type="ORF">A2909_01860</name>
</gene>
<feature type="transmembrane region" description="Helical" evidence="3">
    <location>
        <begin position="222"/>
        <end position="238"/>
    </location>
</feature>
<feature type="transmembrane region" description="Helical" evidence="3">
    <location>
        <begin position="363"/>
        <end position="387"/>
    </location>
</feature>
<feature type="transmembrane region" description="Helical" evidence="3">
    <location>
        <begin position="123"/>
        <end position="143"/>
    </location>
</feature>
<feature type="transmembrane region" description="Helical" evidence="3">
    <location>
        <begin position="61"/>
        <end position="79"/>
    </location>
</feature>
<dbReference type="InterPro" id="IPR019734">
    <property type="entry name" value="TPR_rpt"/>
</dbReference>
<dbReference type="Gene3D" id="1.25.40.10">
    <property type="entry name" value="Tetratricopeptide repeat domain"/>
    <property type="match status" value="1"/>
</dbReference>
<feature type="repeat" description="TPR" evidence="1">
    <location>
        <begin position="683"/>
        <end position="716"/>
    </location>
</feature>
<feature type="transmembrane region" description="Helical" evidence="3">
    <location>
        <begin position="91"/>
        <end position="117"/>
    </location>
</feature>
<organism evidence="4 5">
    <name type="scientific">Candidatus Tagabacteria bacterium RIFCSPLOWO2_01_FULL_39_11</name>
    <dbReference type="NCBI Taxonomy" id="1802295"/>
    <lineage>
        <taxon>Bacteria</taxon>
        <taxon>Candidatus Tagaibacteriota</taxon>
    </lineage>
</organism>
<keyword evidence="3" id="KW-0472">Membrane</keyword>
<sequence length="794" mass="88830">MGEETKIDVNIGKEISVSGETNVIGSKLSAVPKYIFWALAFILPIWILPLTISPLRTDKAYLLFVFVAAGSIFWIISRIQEGRISIPKSSILLSIVFIIAAWLAAAIFSNDLLLSLIGGGFELGTFSTIFFLGIIAVLFSILFQTEKDAIYIYYLIFGSSILIFIFQFFRTILNISIIPFNILQARTANFVGTWNDLGVFFGFVALESLILFELLNGRKKRIFFLSVLLLSSLGLVIINFLSVWLILGIFAVVFMTYLFSVLKDIRVFSRSPLFIIIISFLFIVSHTLIGDFLSSSGINALEVRPSWSSTFEIIKKSLEENAIFGSGPNTFLYSWFRFRPENINLTPFWAARFQAGVGLIPSFFATTGILGVFAWLAFFVFLLWSFLKAIAINKNNPTHVLMIASLFGALYLWVFSIIYVSDFLNFALAFMFTGLFVGLFAGSGKIKNMEFSLLSGPKMRFVSALLMIMIVISAVGSFYIFSKKYASAYYFAKGIKVFNSEGDLDKAENYLKKANNFSPQDVTYRNLAEIGIIRMQRLLNSQNLSADEMQVSFQNILQNTIKNAQDAANQNKLEPLNWMETAKIYEAIIPFKISGASDLASSAYGEALKRAPFNPEALLGSARVAVQIGNDDSAKEFLERAIALKQDYAPAHFMLAQVELRRGNIKEAIKKARDAQFLSPDDIGILFQLGLLYYQDKDFEPARLVFERAVSLSPNYSNARYFLGLIYDRNGEKEKAIEQFEIIAPLNPGNQEVQKIIGNLKSGKSALDGISPPAPSPEERSEPPLRKENTDGNM</sequence>
<evidence type="ECO:0000256" key="3">
    <source>
        <dbReference type="SAM" id="Phobius"/>
    </source>
</evidence>
<feature type="compositionally biased region" description="Basic and acidic residues" evidence="2">
    <location>
        <begin position="777"/>
        <end position="794"/>
    </location>
</feature>
<dbReference type="PROSITE" id="PS50005">
    <property type="entry name" value="TPR"/>
    <property type="match status" value="2"/>
</dbReference>
<feature type="repeat" description="TPR" evidence="1">
    <location>
        <begin position="717"/>
        <end position="750"/>
    </location>
</feature>
<feature type="transmembrane region" description="Helical" evidence="3">
    <location>
        <begin position="244"/>
        <end position="262"/>
    </location>
</feature>
<feature type="transmembrane region" description="Helical" evidence="3">
    <location>
        <begin position="197"/>
        <end position="215"/>
    </location>
</feature>
<feature type="transmembrane region" description="Helical" evidence="3">
    <location>
        <begin position="399"/>
        <end position="418"/>
    </location>
</feature>
<protein>
    <recommendedName>
        <fullName evidence="6">UDP-N-acetylglucosamine--peptide N-acetylglucosaminyltransferase SPINDLY</fullName>
    </recommendedName>
</protein>
<evidence type="ECO:0000313" key="5">
    <source>
        <dbReference type="Proteomes" id="UP000178302"/>
    </source>
</evidence>
<dbReference type="PANTHER" id="PTHR12558">
    <property type="entry name" value="CELL DIVISION CYCLE 16,23,27"/>
    <property type="match status" value="1"/>
</dbReference>
<keyword evidence="3" id="KW-1133">Transmembrane helix</keyword>